<dbReference type="EMBL" id="LVVM01000987">
    <property type="protein sequence ID" value="OJA19586.1"/>
    <property type="molecule type" value="Genomic_DNA"/>
</dbReference>
<sequence>MTRGQRTYYVAPRKVKEEREVVEDEEEEERMAREGMAQMSTAFPSQVCTTSKCAKCLQGGQDRDRKRCTTRGCQCSCPRFVHLPTHRQLEQTGQRSSHTNNSKVSMSSAEGDSITSTATSDDTSSVDCSSDNGETEGKITKTISLQAGSLGAGQLVIALQHSLHLLLEWTKLDNWGQLGKGKD</sequence>
<dbReference type="OrthoDB" id="10427635at2759"/>
<feature type="region of interest" description="Disordered" evidence="1">
    <location>
        <begin position="88"/>
        <end position="133"/>
    </location>
</feature>
<feature type="compositionally biased region" description="Low complexity" evidence="1">
    <location>
        <begin position="112"/>
        <end position="131"/>
    </location>
</feature>
<feature type="compositionally biased region" description="Polar residues" evidence="1">
    <location>
        <begin position="90"/>
        <end position="110"/>
    </location>
</feature>
<evidence type="ECO:0000313" key="2">
    <source>
        <dbReference type="EMBL" id="OJA19586.1"/>
    </source>
</evidence>
<evidence type="ECO:0000256" key="1">
    <source>
        <dbReference type="SAM" id="MobiDB-lite"/>
    </source>
</evidence>
<organism evidence="2 3">
    <name type="scientific">Rhizopogon vesiculosus</name>
    <dbReference type="NCBI Taxonomy" id="180088"/>
    <lineage>
        <taxon>Eukaryota</taxon>
        <taxon>Fungi</taxon>
        <taxon>Dikarya</taxon>
        <taxon>Basidiomycota</taxon>
        <taxon>Agaricomycotina</taxon>
        <taxon>Agaricomycetes</taxon>
        <taxon>Agaricomycetidae</taxon>
        <taxon>Boletales</taxon>
        <taxon>Suillineae</taxon>
        <taxon>Rhizopogonaceae</taxon>
        <taxon>Rhizopogon</taxon>
    </lineage>
</organism>
<dbReference type="AlphaFoldDB" id="A0A1J8RCT9"/>
<reference evidence="2 3" key="1">
    <citation type="submission" date="2016-03" db="EMBL/GenBank/DDBJ databases">
        <title>Comparative genomics of the ectomycorrhizal sister species Rhizopogon vinicolor and Rhizopogon vesiculosus (Basidiomycota: Boletales) reveals a divergence of the mating type B locus.</title>
        <authorList>
            <person name="Mujic A.B."/>
            <person name="Kuo A."/>
            <person name="Tritt A."/>
            <person name="Lipzen A."/>
            <person name="Chen C."/>
            <person name="Johnson J."/>
            <person name="Sharma A."/>
            <person name="Barry K."/>
            <person name="Grigoriev I.V."/>
            <person name="Spatafora J.W."/>
        </authorList>
    </citation>
    <scope>NUCLEOTIDE SEQUENCE [LARGE SCALE GENOMIC DNA]</scope>
    <source>
        <strain evidence="2 3">AM-OR11-056</strain>
    </source>
</reference>
<gene>
    <name evidence="2" type="ORF">AZE42_05661</name>
</gene>
<comment type="caution">
    <text evidence="2">The sequence shown here is derived from an EMBL/GenBank/DDBJ whole genome shotgun (WGS) entry which is preliminary data.</text>
</comment>
<accession>A0A1J8RCT9</accession>
<keyword evidence="3" id="KW-1185">Reference proteome</keyword>
<name>A0A1J8RCT9_9AGAM</name>
<evidence type="ECO:0000313" key="3">
    <source>
        <dbReference type="Proteomes" id="UP000183567"/>
    </source>
</evidence>
<proteinExistence type="predicted"/>
<dbReference type="Proteomes" id="UP000183567">
    <property type="component" value="Unassembled WGS sequence"/>
</dbReference>
<protein>
    <submittedName>
        <fullName evidence="2">Uncharacterized protein</fullName>
    </submittedName>
</protein>